<dbReference type="STRING" id="747725.A0A162R491"/>
<dbReference type="EMBL" id="AMYB01000001">
    <property type="protein sequence ID" value="OAD08170.1"/>
    <property type="molecule type" value="Genomic_DNA"/>
</dbReference>
<dbReference type="Proteomes" id="UP000077051">
    <property type="component" value="Unassembled WGS sequence"/>
</dbReference>
<keyword evidence="8" id="KW-1185">Reference proteome</keyword>
<keyword evidence="3 6" id="KW-1133">Transmembrane helix</keyword>
<dbReference type="OrthoDB" id="2281723at2759"/>
<comment type="subcellular location">
    <subcellularLocation>
        <location evidence="1">Membrane</location>
        <topology evidence="1">Multi-pass membrane protein</topology>
    </subcellularLocation>
</comment>
<evidence type="ECO:0000256" key="6">
    <source>
        <dbReference type="SAM" id="Phobius"/>
    </source>
</evidence>
<reference evidence="7 8" key="1">
    <citation type="submission" date="2015-06" db="EMBL/GenBank/DDBJ databases">
        <title>Expansion of signal transduction pathways in fungi by whole-genome duplication.</title>
        <authorList>
            <consortium name="DOE Joint Genome Institute"/>
            <person name="Corrochano L.M."/>
            <person name="Kuo A."/>
            <person name="Marcet-Houben M."/>
            <person name="Polaino S."/>
            <person name="Salamov A."/>
            <person name="Villalobos J.M."/>
            <person name="Alvarez M.I."/>
            <person name="Avalos J."/>
            <person name="Benito E.P."/>
            <person name="Benoit I."/>
            <person name="Burger G."/>
            <person name="Camino L.P."/>
            <person name="Canovas D."/>
            <person name="Cerda-Olmedo E."/>
            <person name="Cheng J.-F."/>
            <person name="Dominguez A."/>
            <person name="Elias M."/>
            <person name="Eslava A.P."/>
            <person name="Glaser F."/>
            <person name="Grimwood J."/>
            <person name="Gutierrez G."/>
            <person name="Heitman J."/>
            <person name="Henrissat B."/>
            <person name="Iturriaga E.A."/>
            <person name="Lang B.F."/>
            <person name="Lavin J.L."/>
            <person name="Lee S."/>
            <person name="Li W."/>
            <person name="Lindquist E."/>
            <person name="Lopez-Garcia S."/>
            <person name="Luque E.M."/>
            <person name="Marcos A.T."/>
            <person name="Martin J."/>
            <person name="Mccluskey K."/>
            <person name="Medina H.R."/>
            <person name="Miralles-Duran A."/>
            <person name="Miyazaki A."/>
            <person name="Munoz-Torres E."/>
            <person name="Oguiza J.A."/>
            <person name="Ohm R."/>
            <person name="Olmedo M."/>
            <person name="Orejas M."/>
            <person name="Ortiz-Castellanos L."/>
            <person name="Pisabarro A.G."/>
            <person name="Rodriguez-Romero J."/>
            <person name="Ruiz-Herrera J."/>
            <person name="Ruiz-Vazquez R."/>
            <person name="Sanz C."/>
            <person name="Schackwitz W."/>
            <person name="Schmutz J."/>
            <person name="Shahriari M."/>
            <person name="Shelest E."/>
            <person name="Silva-Franco F."/>
            <person name="Soanes D."/>
            <person name="Syed K."/>
            <person name="Tagua V.G."/>
            <person name="Talbot N.J."/>
            <person name="Thon M."/>
            <person name="De Vries R.P."/>
            <person name="Wiebenga A."/>
            <person name="Yadav J.S."/>
            <person name="Braun E.L."/>
            <person name="Baker S."/>
            <person name="Garre V."/>
            <person name="Horwitz B."/>
            <person name="Torres-Martinez S."/>
            <person name="Idnurm A."/>
            <person name="Herrera-Estrella A."/>
            <person name="Gabaldon T."/>
            <person name="Grigoriev I.V."/>
        </authorList>
    </citation>
    <scope>NUCLEOTIDE SEQUENCE [LARGE SCALE GENOMIC DNA]</scope>
    <source>
        <strain evidence="7 8">CBS 277.49</strain>
    </source>
</reference>
<feature type="transmembrane region" description="Helical" evidence="6">
    <location>
        <begin position="63"/>
        <end position="88"/>
    </location>
</feature>
<dbReference type="GO" id="GO:0004930">
    <property type="term" value="F:G protein-coupled receptor activity"/>
    <property type="evidence" value="ECO:0007669"/>
    <property type="project" value="TreeGrafter"/>
</dbReference>
<evidence type="ECO:0000256" key="4">
    <source>
        <dbReference type="ARBA" id="ARBA00023136"/>
    </source>
</evidence>
<protein>
    <submittedName>
        <fullName evidence="7">Uncharacterized protein</fullName>
    </submittedName>
</protein>
<dbReference type="GO" id="GO:0005886">
    <property type="term" value="C:plasma membrane"/>
    <property type="evidence" value="ECO:0007669"/>
    <property type="project" value="TreeGrafter"/>
</dbReference>
<sequence length="578" mass="64475">MTTDQPIHSFAATSNYLYTLQQYIKLLKACCATSAISMLSSLIIIICYLHLRMSHPDKANRVSLRCVFIASIMNFINSIFDIVVVLIYGDTYICRASAIVAMFTRVMSAVFLALVGINLVLVFVCTVNTSAKRLEYVYYPSAFVYGIITIAIPIAVSSDDVLSDRTDLRCYYFIHYYQFLGHSSLLWMWFYGCLFLSVIIAVICSIIALVKLTHEHHTLVGKWVHIASMSQTAESAQSSVEQRIKAQSNVFMRVISRCVLYPLVPFISNIWGFIFQIYLINPHNGVPNFSFSLADAVFKCLQGFFVSIVFFSDPAMTHYISEQWGCFKEKYVEEFSQIRKYSDGQLEILSLDNKHHKKAAHSYSSSITMMPSSSPSSSSSTSCQKPSVAHCKGQATTQLSMDATTAEFINIDWESKGTKRSSHDSSVPFNTVPMRRLSVPASVYSRIHRNDTNQSGTAPPPSSPLSSSSTAFEDLEAPSQRCSYQNNIIADPHSENRILVPYKHPRLASAVHWFLVHCGIGKIKSENEDGVPATTNVDEASSASHSQHYQPHQLSPILDTSSSVVDISPSIHPLSQEN</sequence>
<gene>
    <name evidence="7" type="ORF">MUCCIDRAFT_76916</name>
</gene>
<feature type="transmembrane region" description="Helical" evidence="6">
    <location>
        <begin position="258"/>
        <end position="279"/>
    </location>
</feature>
<feature type="transmembrane region" description="Helical" evidence="6">
    <location>
        <begin position="26"/>
        <end position="51"/>
    </location>
</feature>
<accession>A0A162R491</accession>
<keyword evidence="2 6" id="KW-0812">Transmembrane</keyword>
<feature type="region of interest" description="Disordered" evidence="5">
    <location>
        <begin position="450"/>
        <end position="477"/>
    </location>
</feature>
<evidence type="ECO:0000313" key="7">
    <source>
        <dbReference type="EMBL" id="OAD08170.1"/>
    </source>
</evidence>
<organism evidence="7 8">
    <name type="scientific">Mucor lusitanicus CBS 277.49</name>
    <dbReference type="NCBI Taxonomy" id="747725"/>
    <lineage>
        <taxon>Eukaryota</taxon>
        <taxon>Fungi</taxon>
        <taxon>Fungi incertae sedis</taxon>
        <taxon>Mucoromycota</taxon>
        <taxon>Mucoromycotina</taxon>
        <taxon>Mucoromycetes</taxon>
        <taxon>Mucorales</taxon>
        <taxon>Mucorineae</taxon>
        <taxon>Mucoraceae</taxon>
        <taxon>Mucor</taxon>
    </lineage>
</organism>
<dbReference type="PANTHER" id="PTHR23112">
    <property type="entry name" value="G PROTEIN-COUPLED RECEPTOR 157-RELATED"/>
    <property type="match status" value="1"/>
</dbReference>
<evidence type="ECO:0000256" key="2">
    <source>
        <dbReference type="ARBA" id="ARBA00022692"/>
    </source>
</evidence>
<feature type="transmembrane region" description="Helical" evidence="6">
    <location>
        <begin position="136"/>
        <end position="156"/>
    </location>
</feature>
<dbReference type="Gene3D" id="1.20.1070.10">
    <property type="entry name" value="Rhodopsin 7-helix transmembrane proteins"/>
    <property type="match status" value="1"/>
</dbReference>
<evidence type="ECO:0000256" key="5">
    <source>
        <dbReference type="SAM" id="MobiDB-lite"/>
    </source>
</evidence>
<feature type="transmembrane region" description="Helical" evidence="6">
    <location>
        <begin position="100"/>
        <end position="124"/>
    </location>
</feature>
<dbReference type="AlphaFoldDB" id="A0A162R491"/>
<keyword evidence="4 6" id="KW-0472">Membrane</keyword>
<dbReference type="PANTHER" id="PTHR23112:SF0">
    <property type="entry name" value="TRANSMEMBRANE PROTEIN 116"/>
    <property type="match status" value="1"/>
</dbReference>
<proteinExistence type="predicted"/>
<dbReference type="VEuPathDB" id="FungiDB:MUCCIDRAFT_76916"/>
<comment type="caution">
    <text evidence="7">The sequence shown here is derived from an EMBL/GenBank/DDBJ whole genome shotgun (WGS) entry which is preliminary data.</text>
</comment>
<feature type="compositionally biased region" description="Polar residues" evidence="5">
    <location>
        <begin position="533"/>
        <end position="561"/>
    </location>
</feature>
<feature type="region of interest" description="Disordered" evidence="5">
    <location>
        <begin position="366"/>
        <end position="387"/>
    </location>
</feature>
<feature type="compositionally biased region" description="Low complexity" evidence="5">
    <location>
        <begin position="366"/>
        <end position="382"/>
    </location>
</feature>
<feature type="region of interest" description="Disordered" evidence="5">
    <location>
        <begin position="525"/>
        <end position="561"/>
    </location>
</feature>
<name>A0A162R491_MUCCL</name>
<evidence type="ECO:0000313" key="8">
    <source>
        <dbReference type="Proteomes" id="UP000077051"/>
    </source>
</evidence>
<feature type="transmembrane region" description="Helical" evidence="6">
    <location>
        <begin position="186"/>
        <end position="210"/>
    </location>
</feature>
<dbReference type="GO" id="GO:0007189">
    <property type="term" value="P:adenylate cyclase-activating G protein-coupled receptor signaling pathway"/>
    <property type="evidence" value="ECO:0007669"/>
    <property type="project" value="TreeGrafter"/>
</dbReference>
<evidence type="ECO:0000256" key="3">
    <source>
        <dbReference type="ARBA" id="ARBA00022989"/>
    </source>
</evidence>
<evidence type="ECO:0000256" key="1">
    <source>
        <dbReference type="ARBA" id="ARBA00004141"/>
    </source>
</evidence>